<accession>A0AAV0F1Q3</accession>
<proteinExistence type="predicted"/>
<dbReference type="Proteomes" id="UP001152523">
    <property type="component" value="Unassembled WGS sequence"/>
</dbReference>
<name>A0AAV0F1Q3_9ASTE</name>
<organism evidence="2 3">
    <name type="scientific">Cuscuta epithymum</name>
    <dbReference type="NCBI Taxonomy" id="186058"/>
    <lineage>
        <taxon>Eukaryota</taxon>
        <taxon>Viridiplantae</taxon>
        <taxon>Streptophyta</taxon>
        <taxon>Embryophyta</taxon>
        <taxon>Tracheophyta</taxon>
        <taxon>Spermatophyta</taxon>
        <taxon>Magnoliopsida</taxon>
        <taxon>eudicotyledons</taxon>
        <taxon>Gunneridae</taxon>
        <taxon>Pentapetalae</taxon>
        <taxon>asterids</taxon>
        <taxon>lamiids</taxon>
        <taxon>Solanales</taxon>
        <taxon>Convolvulaceae</taxon>
        <taxon>Cuscuteae</taxon>
        <taxon>Cuscuta</taxon>
        <taxon>Cuscuta subgen. Cuscuta</taxon>
    </lineage>
</organism>
<evidence type="ECO:0000313" key="2">
    <source>
        <dbReference type="EMBL" id="CAH9129449.1"/>
    </source>
</evidence>
<gene>
    <name evidence="2" type="ORF">CEPIT_LOCUS29861</name>
</gene>
<reference evidence="2" key="1">
    <citation type="submission" date="2022-07" db="EMBL/GenBank/DDBJ databases">
        <authorList>
            <person name="Macas J."/>
            <person name="Novak P."/>
            <person name="Neumann P."/>
        </authorList>
    </citation>
    <scope>NUCLEOTIDE SEQUENCE</scope>
</reference>
<keyword evidence="3" id="KW-1185">Reference proteome</keyword>
<comment type="caution">
    <text evidence="2">The sequence shown here is derived from an EMBL/GenBank/DDBJ whole genome shotgun (WGS) entry which is preliminary data.</text>
</comment>
<evidence type="ECO:0000313" key="3">
    <source>
        <dbReference type="Proteomes" id="UP001152523"/>
    </source>
</evidence>
<keyword evidence="1" id="KW-0812">Transmembrane</keyword>
<feature type="transmembrane region" description="Helical" evidence="1">
    <location>
        <begin position="22"/>
        <end position="41"/>
    </location>
</feature>
<protein>
    <submittedName>
        <fullName evidence="2">Uncharacterized protein</fullName>
    </submittedName>
</protein>
<dbReference type="AlphaFoldDB" id="A0AAV0F1Q3"/>
<sequence length="93" mass="10182">MNGTEVVADKCNGLSVSFPPLIFWSKLLSTFLLLLSLSPSTKDPSSFHGRRVHLILTSMYHCPEKPIGGPSLRAGNQILAQMGLFTRKVPTEV</sequence>
<keyword evidence="1" id="KW-0472">Membrane</keyword>
<dbReference type="EMBL" id="CAMAPF010000955">
    <property type="protein sequence ID" value="CAH9129449.1"/>
    <property type="molecule type" value="Genomic_DNA"/>
</dbReference>
<keyword evidence="1" id="KW-1133">Transmembrane helix</keyword>
<evidence type="ECO:0000256" key="1">
    <source>
        <dbReference type="SAM" id="Phobius"/>
    </source>
</evidence>